<proteinExistence type="predicted"/>
<evidence type="ECO:0000313" key="2">
    <source>
        <dbReference type="EMBL" id="CAB3965235.1"/>
    </source>
</evidence>
<reference evidence="2 3" key="1">
    <citation type="submission" date="2020-04" db="EMBL/GenBank/DDBJ databases">
        <authorList>
            <person name="Depoorter E."/>
        </authorList>
    </citation>
    <scope>NUCLEOTIDE SEQUENCE [LARGE SCALE GENOMIC DNA]</scope>
    <source>
        <strain evidence="2 3">BCC0132</strain>
    </source>
</reference>
<organism evidence="2 3">
    <name type="scientific">Burkholderia cenocepacia</name>
    <dbReference type="NCBI Taxonomy" id="95486"/>
    <lineage>
        <taxon>Bacteria</taxon>
        <taxon>Pseudomonadati</taxon>
        <taxon>Pseudomonadota</taxon>
        <taxon>Betaproteobacteria</taxon>
        <taxon>Burkholderiales</taxon>
        <taxon>Burkholderiaceae</taxon>
        <taxon>Burkholderia</taxon>
        <taxon>Burkholderia cepacia complex</taxon>
    </lineage>
</organism>
<gene>
    <name evidence="2" type="ORF">BCO9919_01721</name>
</gene>
<dbReference type="EMBL" id="CABWIK020000007">
    <property type="protein sequence ID" value="CAB3965235.1"/>
    <property type="molecule type" value="Genomic_DNA"/>
</dbReference>
<evidence type="ECO:0000256" key="1">
    <source>
        <dbReference type="SAM" id="SignalP"/>
    </source>
</evidence>
<protein>
    <submittedName>
        <fullName evidence="2">Uncharacterized protein</fullName>
    </submittedName>
</protein>
<accession>A0A6J5J0Y6</accession>
<dbReference type="RefSeq" id="WP_347880132.1">
    <property type="nucleotide sequence ID" value="NZ_CABWIK020000007.1"/>
</dbReference>
<dbReference type="AlphaFoldDB" id="A0A6J5J0Y6"/>
<feature type="chain" id="PRO_5027069931" evidence="1">
    <location>
        <begin position="19"/>
        <end position="121"/>
    </location>
</feature>
<evidence type="ECO:0000313" key="3">
    <source>
        <dbReference type="Proteomes" id="UP000494322"/>
    </source>
</evidence>
<name>A0A6J5J0Y6_9BURK</name>
<sequence length="121" mass="13091">MKHIAPLLLLTIPVLAMSKTIFGDADNDRVTLNTATVIGLRSAYADFEKSEQDINNFEVSVYERKASNGEGVDGKDVIGVSFTAKFIPGMKGLGNANRLGKSINYVISPENGEILAIYLAR</sequence>
<keyword evidence="1" id="KW-0732">Signal</keyword>
<feature type="signal peptide" evidence="1">
    <location>
        <begin position="1"/>
        <end position="18"/>
    </location>
</feature>
<dbReference type="Proteomes" id="UP000494322">
    <property type="component" value="Unassembled WGS sequence"/>
</dbReference>